<feature type="domain" description="Lysidine-tRNA(Ile) synthetase C-terminal" evidence="9">
    <location>
        <begin position="365"/>
        <end position="438"/>
    </location>
</feature>
<name>A0A2U8GX19_9RHOO</name>
<comment type="function">
    <text evidence="8">Ligates lysine onto the cytidine present at position 34 of the AUA codon-specific tRNA(Ile) that contains the anticodon CAU, in an ATP-dependent manner. Cytidine is converted to lysidine, thus changing the amino acid specificity of the tRNA from methionine to isoleucine.</text>
</comment>
<dbReference type="InterPro" id="IPR011063">
    <property type="entry name" value="TilS/TtcA_N"/>
</dbReference>
<protein>
    <recommendedName>
        <fullName evidence="8">tRNA(Ile)-lysidine synthase</fullName>
        <ecNumber evidence="8">6.3.4.19</ecNumber>
    </recommendedName>
    <alternativeName>
        <fullName evidence="8">tRNA(Ile)-2-lysyl-cytidine synthase</fullName>
    </alternativeName>
    <alternativeName>
        <fullName evidence="8">tRNA(Ile)-lysidine synthetase</fullName>
    </alternativeName>
</protein>
<keyword evidence="6 8" id="KW-0067">ATP-binding</keyword>
<proteinExistence type="inferred from homology"/>
<dbReference type="NCBIfam" id="TIGR02432">
    <property type="entry name" value="lysidine_TilS_N"/>
    <property type="match status" value="1"/>
</dbReference>
<dbReference type="PANTHER" id="PTHR43033:SF1">
    <property type="entry name" value="TRNA(ILE)-LYSIDINE SYNTHASE-RELATED"/>
    <property type="match status" value="1"/>
</dbReference>
<evidence type="ECO:0000313" key="11">
    <source>
        <dbReference type="Proteomes" id="UP000244930"/>
    </source>
</evidence>
<dbReference type="HAMAP" id="MF_01161">
    <property type="entry name" value="tRNA_Ile_lys_synt"/>
    <property type="match status" value="1"/>
</dbReference>
<dbReference type="GO" id="GO:0005737">
    <property type="term" value="C:cytoplasm"/>
    <property type="evidence" value="ECO:0007669"/>
    <property type="project" value="UniProtKB-SubCell"/>
</dbReference>
<keyword evidence="5 8" id="KW-0547">Nucleotide-binding</keyword>
<dbReference type="EC" id="6.3.4.19" evidence="8"/>
<dbReference type="Gene3D" id="1.20.59.20">
    <property type="match status" value="1"/>
</dbReference>
<dbReference type="InterPro" id="IPR012094">
    <property type="entry name" value="tRNA_Ile_lys_synt"/>
</dbReference>
<dbReference type="InterPro" id="IPR012796">
    <property type="entry name" value="Lysidine-tRNA-synth_C"/>
</dbReference>
<dbReference type="KEGG" id="acom:CEW83_18555"/>
<dbReference type="GO" id="GO:0032267">
    <property type="term" value="F:tRNA(Ile)-lysidine synthase activity"/>
    <property type="evidence" value="ECO:0007669"/>
    <property type="project" value="UniProtKB-EC"/>
</dbReference>
<keyword evidence="4 8" id="KW-0819">tRNA processing</keyword>
<dbReference type="Gene3D" id="3.40.50.620">
    <property type="entry name" value="HUPs"/>
    <property type="match status" value="1"/>
</dbReference>
<dbReference type="InterPro" id="IPR012795">
    <property type="entry name" value="tRNA_Ile_lys_synt_N"/>
</dbReference>
<dbReference type="SUPFAM" id="SSF52402">
    <property type="entry name" value="Adenine nucleotide alpha hydrolases-like"/>
    <property type="match status" value="1"/>
</dbReference>
<evidence type="ECO:0000256" key="7">
    <source>
        <dbReference type="ARBA" id="ARBA00048539"/>
    </source>
</evidence>
<evidence type="ECO:0000259" key="9">
    <source>
        <dbReference type="SMART" id="SM00977"/>
    </source>
</evidence>
<dbReference type="Pfam" id="PF01171">
    <property type="entry name" value="ATP_bind_3"/>
    <property type="match status" value="1"/>
</dbReference>
<accession>A0A2U8GX19</accession>
<comment type="domain">
    <text evidence="8">The N-terminal region contains the highly conserved SGGXDS motif, predicted to be a P-loop motif involved in ATP binding.</text>
</comment>
<dbReference type="PANTHER" id="PTHR43033">
    <property type="entry name" value="TRNA(ILE)-LYSIDINE SYNTHASE-RELATED"/>
    <property type="match status" value="1"/>
</dbReference>
<evidence type="ECO:0000256" key="6">
    <source>
        <dbReference type="ARBA" id="ARBA00022840"/>
    </source>
</evidence>
<dbReference type="SMART" id="SM00977">
    <property type="entry name" value="TilS_C"/>
    <property type="match status" value="1"/>
</dbReference>
<evidence type="ECO:0000256" key="5">
    <source>
        <dbReference type="ARBA" id="ARBA00022741"/>
    </source>
</evidence>
<comment type="subcellular location">
    <subcellularLocation>
        <location evidence="1 8">Cytoplasm</location>
    </subcellularLocation>
</comment>
<dbReference type="EMBL" id="CP022187">
    <property type="protein sequence ID" value="AWI76985.1"/>
    <property type="molecule type" value="Genomic_DNA"/>
</dbReference>
<dbReference type="Pfam" id="PF11734">
    <property type="entry name" value="TilS_C"/>
    <property type="match status" value="1"/>
</dbReference>
<keyword evidence="11" id="KW-1185">Reference proteome</keyword>
<dbReference type="CDD" id="cd01992">
    <property type="entry name" value="TilS_N"/>
    <property type="match status" value="1"/>
</dbReference>
<evidence type="ECO:0000256" key="1">
    <source>
        <dbReference type="ARBA" id="ARBA00004496"/>
    </source>
</evidence>
<gene>
    <name evidence="8 10" type="primary">tilS</name>
    <name evidence="10" type="ORF">CEW83_18555</name>
</gene>
<dbReference type="AlphaFoldDB" id="A0A2U8GX19"/>
<dbReference type="GO" id="GO:0005524">
    <property type="term" value="F:ATP binding"/>
    <property type="evidence" value="ECO:0007669"/>
    <property type="project" value="UniProtKB-UniRule"/>
</dbReference>
<dbReference type="InterPro" id="IPR015262">
    <property type="entry name" value="tRNA_Ile_lys_synt_subst-bd"/>
</dbReference>
<organism evidence="10 11">
    <name type="scientific">Parazoarcus communis</name>
    <dbReference type="NCBI Taxonomy" id="41977"/>
    <lineage>
        <taxon>Bacteria</taxon>
        <taxon>Pseudomonadati</taxon>
        <taxon>Pseudomonadota</taxon>
        <taxon>Betaproteobacteria</taxon>
        <taxon>Rhodocyclales</taxon>
        <taxon>Zoogloeaceae</taxon>
        <taxon>Parazoarcus</taxon>
    </lineage>
</organism>
<dbReference type="InterPro" id="IPR014729">
    <property type="entry name" value="Rossmann-like_a/b/a_fold"/>
</dbReference>
<evidence type="ECO:0000256" key="8">
    <source>
        <dbReference type="HAMAP-Rule" id="MF_01161"/>
    </source>
</evidence>
<dbReference type="SUPFAM" id="SSF56037">
    <property type="entry name" value="PheT/TilS domain"/>
    <property type="match status" value="1"/>
</dbReference>
<dbReference type="Proteomes" id="UP000244930">
    <property type="component" value="Chromosome"/>
</dbReference>
<keyword evidence="3 8" id="KW-0436">Ligase</keyword>
<dbReference type="Pfam" id="PF09179">
    <property type="entry name" value="TilS"/>
    <property type="match status" value="1"/>
</dbReference>
<evidence type="ECO:0000256" key="2">
    <source>
        <dbReference type="ARBA" id="ARBA00022490"/>
    </source>
</evidence>
<evidence type="ECO:0000256" key="3">
    <source>
        <dbReference type="ARBA" id="ARBA00022598"/>
    </source>
</evidence>
<comment type="catalytic activity">
    <reaction evidence="7 8">
        <text>cytidine(34) in tRNA(Ile2) + L-lysine + ATP = lysidine(34) in tRNA(Ile2) + AMP + diphosphate + H(+)</text>
        <dbReference type="Rhea" id="RHEA:43744"/>
        <dbReference type="Rhea" id="RHEA-COMP:10625"/>
        <dbReference type="Rhea" id="RHEA-COMP:10670"/>
        <dbReference type="ChEBI" id="CHEBI:15378"/>
        <dbReference type="ChEBI" id="CHEBI:30616"/>
        <dbReference type="ChEBI" id="CHEBI:32551"/>
        <dbReference type="ChEBI" id="CHEBI:33019"/>
        <dbReference type="ChEBI" id="CHEBI:82748"/>
        <dbReference type="ChEBI" id="CHEBI:83665"/>
        <dbReference type="ChEBI" id="CHEBI:456215"/>
        <dbReference type="EC" id="6.3.4.19"/>
    </reaction>
</comment>
<keyword evidence="2 8" id="KW-0963">Cytoplasm</keyword>
<evidence type="ECO:0000256" key="4">
    <source>
        <dbReference type="ARBA" id="ARBA00022694"/>
    </source>
</evidence>
<sequence>MSTSPLHAAAAVLEAAGVGAHSRLCCALSGGVDSVVLLDLLAGLQARFGFALSAAHVNHGLNPAASAWQAHCAALCSHRGIPFAAFSVDVARDDPEGLESAARKARHAVLESVACDWLVFGHHRDDQAETVLFRLFRGTGLRGASAMAAVEPGAEGRAGRLRPLLGVGRAAIRDWARVHALTWVEDDSNTDRRFARNDIRHRILPAIETAYPSASASIARAAAHFREASDLLDELAASDERACGGRMLVSEVLLALSDARVANLLRWQARCCGMAAPSRARLLEALRQLRAAPAVRPLHFPLGDLVCCAYRGEVWLEPVGGGLPTPCHWVGAAEVEKPWGVGKVVFSPAPGRGIVRAAMDQAAKLSLVTRPVGLRMRLAPERPSRTFKNLCQEAGIPAWMRERLPVLEIDGRVAWIGGIGVDVAFACPPGGEGVVPEWVPVSS</sequence>
<dbReference type="NCBIfam" id="TIGR02433">
    <property type="entry name" value="lysidine_TilS_C"/>
    <property type="match status" value="1"/>
</dbReference>
<evidence type="ECO:0000313" key="10">
    <source>
        <dbReference type="EMBL" id="AWI76985.1"/>
    </source>
</evidence>
<dbReference type="GO" id="GO:0006400">
    <property type="term" value="P:tRNA modification"/>
    <property type="evidence" value="ECO:0007669"/>
    <property type="project" value="UniProtKB-UniRule"/>
</dbReference>
<reference evidence="10 11" key="1">
    <citation type="submission" date="2017-06" db="EMBL/GenBank/DDBJ databases">
        <title>Azoarcus.</title>
        <authorList>
            <person name="Woo J.-H."/>
            <person name="Kim H.-S."/>
        </authorList>
    </citation>
    <scope>NUCLEOTIDE SEQUENCE [LARGE SCALE GENOMIC DNA]</scope>
    <source>
        <strain evidence="10 11">TSPY31</strain>
    </source>
</reference>
<dbReference type="SUPFAM" id="SSF82829">
    <property type="entry name" value="MesJ substrate recognition domain-like"/>
    <property type="match status" value="1"/>
</dbReference>
<feature type="binding site" evidence="8">
    <location>
        <begin position="29"/>
        <end position="34"/>
    </location>
    <ligand>
        <name>ATP</name>
        <dbReference type="ChEBI" id="CHEBI:30616"/>
    </ligand>
</feature>
<comment type="similarity">
    <text evidence="8">Belongs to the tRNA(Ile)-lysidine synthase family.</text>
</comment>